<dbReference type="Proteomes" id="UP000243797">
    <property type="component" value="Unassembled WGS sequence"/>
</dbReference>
<organism evidence="2 3">
    <name type="scientific">Sphaceloma murrayae</name>
    <dbReference type="NCBI Taxonomy" id="2082308"/>
    <lineage>
        <taxon>Eukaryota</taxon>
        <taxon>Fungi</taxon>
        <taxon>Dikarya</taxon>
        <taxon>Ascomycota</taxon>
        <taxon>Pezizomycotina</taxon>
        <taxon>Dothideomycetes</taxon>
        <taxon>Dothideomycetidae</taxon>
        <taxon>Myriangiales</taxon>
        <taxon>Elsinoaceae</taxon>
        <taxon>Sphaceloma</taxon>
    </lineage>
</organism>
<proteinExistence type="predicted"/>
<keyword evidence="3" id="KW-1185">Reference proteome</keyword>
<dbReference type="FunCoup" id="A0A2K1R1T1">
    <property type="interactions" value="85"/>
</dbReference>
<evidence type="ECO:0000256" key="1">
    <source>
        <dbReference type="SAM" id="MobiDB-lite"/>
    </source>
</evidence>
<dbReference type="Gene3D" id="6.10.250.2440">
    <property type="match status" value="2"/>
</dbReference>
<name>A0A2K1R1T1_9PEZI</name>
<dbReference type="AlphaFoldDB" id="A0A2K1R1T1"/>
<dbReference type="InParanoid" id="A0A2K1R1T1"/>
<sequence>MSEAGRKDFSDKVGEKMTPDSSKSTTDKIKEGVTDTTDKAARGVQPDSSKSNTQETADKLGRSKDSNTDNKPMGDKIKDAVGLGGK</sequence>
<dbReference type="EMBL" id="NKHZ01000011">
    <property type="protein sequence ID" value="PNS21246.1"/>
    <property type="molecule type" value="Genomic_DNA"/>
</dbReference>
<accession>A0A2K1R1T1</accession>
<comment type="caution">
    <text evidence="2">The sequence shown here is derived from an EMBL/GenBank/DDBJ whole genome shotgun (WGS) entry which is preliminary data.</text>
</comment>
<dbReference type="Pfam" id="PF04119">
    <property type="entry name" value="HSP9_HSP12"/>
    <property type="match status" value="1"/>
</dbReference>
<evidence type="ECO:0000313" key="2">
    <source>
        <dbReference type="EMBL" id="PNS21246.1"/>
    </source>
</evidence>
<dbReference type="STRING" id="2082308.A0A2K1R1T1"/>
<feature type="compositionally biased region" description="Polar residues" evidence="1">
    <location>
        <begin position="46"/>
        <end position="55"/>
    </location>
</feature>
<feature type="compositionally biased region" description="Basic and acidic residues" evidence="1">
    <location>
        <begin position="56"/>
        <end position="79"/>
    </location>
</feature>
<feature type="region of interest" description="Disordered" evidence="1">
    <location>
        <begin position="1"/>
        <end position="86"/>
    </location>
</feature>
<protein>
    <recommendedName>
        <fullName evidence="4">Heat shock protein hsp9</fullName>
    </recommendedName>
</protein>
<dbReference type="InterPro" id="IPR007250">
    <property type="entry name" value="HSP9_HSP12"/>
</dbReference>
<feature type="compositionally biased region" description="Basic and acidic residues" evidence="1">
    <location>
        <begin position="1"/>
        <end position="18"/>
    </location>
</feature>
<dbReference type="OrthoDB" id="2348401at2759"/>
<gene>
    <name evidence="2" type="ORF">CAC42_1025</name>
</gene>
<reference evidence="2 3" key="1">
    <citation type="submission" date="2017-06" db="EMBL/GenBank/DDBJ databases">
        <title>Draft genome sequence of a variant of Elsinoe murrayae.</title>
        <authorList>
            <person name="Cheng Q."/>
        </authorList>
    </citation>
    <scope>NUCLEOTIDE SEQUENCE [LARGE SCALE GENOMIC DNA]</scope>
    <source>
        <strain evidence="2 3">CQ-2017a</strain>
    </source>
</reference>
<evidence type="ECO:0008006" key="4">
    <source>
        <dbReference type="Google" id="ProtNLM"/>
    </source>
</evidence>
<feature type="compositionally biased region" description="Basic and acidic residues" evidence="1">
    <location>
        <begin position="25"/>
        <end position="41"/>
    </location>
</feature>
<dbReference type="PIRSF" id="PIRSF002590">
    <property type="entry name" value="HSP9/HSP12_fun"/>
    <property type="match status" value="1"/>
</dbReference>
<evidence type="ECO:0000313" key="3">
    <source>
        <dbReference type="Proteomes" id="UP000243797"/>
    </source>
</evidence>